<dbReference type="OrthoDB" id="9798250at2"/>
<dbReference type="InterPro" id="IPR018641">
    <property type="entry name" value="Trfase_1_rSAM/seldom-assoc"/>
</dbReference>
<dbReference type="SUPFAM" id="SSF53448">
    <property type="entry name" value="Nucleotide-diphospho-sugar transferases"/>
    <property type="match status" value="1"/>
</dbReference>
<keyword evidence="2" id="KW-1185">Reference proteome</keyword>
<dbReference type="Pfam" id="PF09837">
    <property type="entry name" value="DUF2064"/>
    <property type="match status" value="1"/>
</dbReference>
<dbReference type="EMBL" id="VRTS01000006">
    <property type="protein sequence ID" value="TXK62137.1"/>
    <property type="molecule type" value="Genomic_DNA"/>
</dbReference>
<protein>
    <submittedName>
        <fullName evidence="1">DUF2064 domain-containing protein</fullName>
    </submittedName>
</protein>
<accession>A0A5C8KSA0</accession>
<sequence>MSRTGLAIFVKTPGHSPVKTRLAAGRGQAFADGFHRRSAQTVAEVALAAAAASPGRSAAIDPHWAVAEAAAMTDPAWQGLPRLAQGSGSLGERMARVHATLLARHRSALLIGADTPQITPAQLQVAAEWLDHDQPRCVLGPAADGGFWLFGSNRPVALARWTAVAYSRPNTADAFRMALHDVGERLELQRLVDADDADDLDNVLSALSALEHPLDAQRALADWLRLAAESRADTHPPSGAQPTHA</sequence>
<dbReference type="Gene3D" id="3.90.550.10">
    <property type="entry name" value="Spore Coat Polysaccharide Biosynthesis Protein SpsA, Chain A"/>
    <property type="match status" value="1"/>
</dbReference>
<gene>
    <name evidence="1" type="ORF">FU658_09905</name>
</gene>
<dbReference type="Proteomes" id="UP000321248">
    <property type="component" value="Unassembled WGS sequence"/>
</dbReference>
<dbReference type="RefSeq" id="WP_147891930.1">
    <property type="nucleotide sequence ID" value="NZ_VRTS01000006.1"/>
</dbReference>
<evidence type="ECO:0000313" key="2">
    <source>
        <dbReference type="Proteomes" id="UP000321248"/>
    </source>
</evidence>
<dbReference type="InterPro" id="IPR029044">
    <property type="entry name" value="Nucleotide-diphossugar_trans"/>
</dbReference>
<reference evidence="1 2" key="1">
    <citation type="submission" date="2019-08" db="EMBL/GenBank/DDBJ databases">
        <authorList>
            <person name="Karlyshev A.V."/>
        </authorList>
    </citation>
    <scope>NUCLEOTIDE SEQUENCE [LARGE SCALE GENOMIC DNA]</scope>
    <source>
        <strain evidence="1 2">Alg18-2.2</strain>
    </source>
</reference>
<dbReference type="PANTHER" id="PTHR36529">
    <property type="entry name" value="SLL1095 PROTEIN"/>
    <property type="match status" value="1"/>
</dbReference>
<comment type="caution">
    <text evidence="1">The sequence shown here is derived from an EMBL/GenBank/DDBJ whole genome shotgun (WGS) entry which is preliminary data.</text>
</comment>
<dbReference type="AlphaFoldDB" id="A0A5C8KSA0"/>
<name>A0A5C8KSA0_9GAMM</name>
<organism evidence="1 2">
    <name type="scientific">Alkalisalibacterium limincola</name>
    <dbReference type="NCBI Taxonomy" id="2699169"/>
    <lineage>
        <taxon>Bacteria</taxon>
        <taxon>Pseudomonadati</taxon>
        <taxon>Pseudomonadota</taxon>
        <taxon>Gammaproteobacteria</taxon>
        <taxon>Lysobacterales</taxon>
        <taxon>Lysobacteraceae</taxon>
        <taxon>Alkalisalibacterium</taxon>
    </lineage>
</organism>
<proteinExistence type="predicted"/>
<evidence type="ECO:0000313" key="1">
    <source>
        <dbReference type="EMBL" id="TXK62137.1"/>
    </source>
</evidence>
<dbReference type="PANTHER" id="PTHR36529:SF1">
    <property type="entry name" value="GLYCOSYLTRANSFERASE"/>
    <property type="match status" value="1"/>
</dbReference>